<dbReference type="SUPFAM" id="SSF52540">
    <property type="entry name" value="P-loop containing nucleoside triphosphate hydrolases"/>
    <property type="match status" value="1"/>
</dbReference>
<evidence type="ECO:0000313" key="2">
    <source>
        <dbReference type="Proteomes" id="UP000201058"/>
    </source>
</evidence>
<reference evidence="1 2" key="1">
    <citation type="journal article" date="2015" name="J. Virol.">
        <title>The genome of the nucleopolyhedrosis-causing virus from Tipula oleracea sheds new light on the Nudiviridae family.</title>
        <authorList>
            <person name="Bezier A."/>
            <person name="Theze J."/>
            <person name="Gavory F."/>
            <person name="Gaillard J."/>
            <person name="Poulain J."/>
            <person name="Drezen J.M."/>
            <person name="Herniou E.A."/>
        </authorList>
    </citation>
    <scope>NUCLEOTIDE SEQUENCE [LARGE SCALE GENOMIC DNA]</scope>
    <source>
        <strain evidence="1">35</strain>
    </source>
</reference>
<dbReference type="OrthoDB" id="9207at10239"/>
<sequence length="465" mass="54407">MNLLTEEVYNQIALNYLENNTTVKGSSNLNGFNIKNSNFYIPESMDQFNKLIEVSKLQLENHKGKRNGDVKSQLYFKQIYMNRYIREPMPNFLTPNLPINNETDAENNRLIHKLNIKKIINHIKDTNSTFFNAFYEKLDEMNYKYKSITVDGTCCVGKSTLLSLLSQHGINHAKSNNMMYTSNINTHISYSMGYSYKSLELMEEYENMVWDRSPYNNIFWFKLWHMISKTFNVDILDESHFSMFRTILESDSSNVLEEIFLTCVPNIIIVNSDEDFCKQKLKCRKTGSDVERSTWNHYLPIQNFSYIWLASKYPNKIILIDAAQYINNHVNGHSLLQESIVEIIKELMPRLKHNTTFINQKLNDHKISYFNDTFNVENKILPLLMSFKMDMQKDIVEAIKQQCMIHGVDECSNEFITDYMNKCIHDNKGIVDNAVNLYNNNDSHTNGDVIKNVNDGELDIEDINF</sequence>
<accession>A0A0B4VFK1</accession>
<dbReference type="Gene3D" id="3.40.50.300">
    <property type="entry name" value="P-loop containing nucleotide triphosphate hydrolases"/>
    <property type="match status" value="1"/>
</dbReference>
<dbReference type="KEGG" id="vg:22921728"/>
<dbReference type="GeneID" id="22921728"/>
<name>A0A0B4VFK1_9VIRU</name>
<proteinExistence type="predicted"/>
<dbReference type="InterPro" id="IPR027417">
    <property type="entry name" value="P-loop_NTPase"/>
</dbReference>
<dbReference type="EMBL" id="KM610234">
    <property type="protein sequence ID" value="AJD20074.1"/>
    <property type="molecule type" value="Genomic_DNA"/>
</dbReference>
<protein>
    <submittedName>
        <fullName evidence="1">TK3</fullName>
    </submittedName>
</protein>
<organism evidence="1 2">
    <name type="scientific">Tipula oleracea nudivirus</name>
    <dbReference type="NCBI Taxonomy" id="1546257"/>
    <lineage>
        <taxon>Viruses</taxon>
        <taxon>Viruses incertae sedis</taxon>
        <taxon>Naldaviricetes</taxon>
        <taxon>Lefavirales</taxon>
        <taxon>Nudiviridae</taxon>
        <taxon>Deltanudivirus</taxon>
        <taxon>Deltanudivirus tipoleraceae</taxon>
    </lineage>
</organism>
<gene>
    <name evidence="1" type="primary">tk3</name>
    <name evidence="1" type="ORF">TONV_014</name>
</gene>
<keyword evidence="2" id="KW-1185">Reference proteome</keyword>
<dbReference type="RefSeq" id="YP_009116661.1">
    <property type="nucleotide sequence ID" value="NC_026242.1"/>
</dbReference>
<dbReference type="Proteomes" id="UP000201058">
    <property type="component" value="Segment"/>
</dbReference>
<evidence type="ECO:0000313" key="1">
    <source>
        <dbReference type="EMBL" id="AJD20074.1"/>
    </source>
</evidence>